<dbReference type="InterPro" id="IPR018948">
    <property type="entry name" value="GTP-bd_TrmE_N"/>
</dbReference>
<evidence type="ECO:0000256" key="4">
    <source>
        <dbReference type="ARBA" id="ARBA00022801"/>
    </source>
</evidence>
<evidence type="ECO:0000256" key="7">
    <source>
        <dbReference type="ARBA" id="ARBA00023134"/>
    </source>
</evidence>
<protein>
    <submittedName>
        <fullName evidence="9">tRNA uridine-5-carboxymethylaminomethyl(34) synthesis GTPase MnmE</fullName>
    </submittedName>
</protein>
<dbReference type="GO" id="GO:0002098">
    <property type="term" value="P:tRNA wobble uridine modification"/>
    <property type="evidence" value="ECO:0007669"/>
    <property type="project" value="TreeGrafter"/>
</dbReference>
<dbReference type="SUPFAM" id="SSF116878">
    <property type="entry name" value="TrmE connector domain"/>
    <property type="match status" value="1"/>
</dbReference>
<evidence type="ECO:0000256" key="6">
    <source>
        <dbReference type="ARBA" id="ARBA00022958"/>
    </source>
</evidence>
<dbReference type="PANTHER" id="PTHR42714:SF2">
    <property type="entry name" value="TRNA MODIFICATION GTPASE GTPBP3, MITOCHONDRIAL"/>
    <property type="match status" value="1"/>
</dbReference>
<accession>A0A2G9Y9E8</accession>
<keyword evidence="2" id="KW-0479">Metal-binding</keyword>
<dbReference type="AlphaFoldDB" id="A0A2G9Y9E8"/>
<reference evidence="9 10" key="1">
    <citation type="submission" date="2017-09" db="EMBL/GenBank/DDBJ databases">
        <title>Depth-based differentiation of microbial function through sediment-hosted aquifers and enrichment of novel symbionts in the deep terrestrial subsurface.</title>
        <authorList>
            <person name="Probst A.J."/>
            <person name="Ladd B."/>
            <person name="Jarett J.K."/>
            <person name="Geller-Mcgrath D.E."/>
            <person name="Sieber C.M."/>
            <person name="Emerson J.B."/>
            <person name="Anantharaman K."/>
            <person name="Thomas B.C."/>
            <person name="Malmstrom R."/>
            <person name="Stieglmeier M."/>
            <person name="Klingl A."/>
            <person name="Woyke T."/>
            <person name="Ryan C.M."/>
            <person name="Banfield J.F."/>
        </authorList>
    </citation>
    <scope>NUCLEOTIDE SEQUENCE [LARGE SCALE GENOMIC DNA]</scope>
    <source>
        <strain evidence="9">CG23_combo_of_CG06-09_8_20_14_all_48_7</strain>
    </source>
</reference>
<dbReference type="GO" id="GO:0005829">
    <property type="term" value="C:cytosol"/>
    <property type="evidence" value="ECO:0007669"/>
    <property type="project" value="TreeGrafter"/>
</dbReference>
<evidence type="ECO:0000313" key="10">
    <source>
        <dbReference type="Proteomes" id="UP000230392"/>
    </source>
</evidence>
<comment type="caution">
    <text evidence="9">The sequence shown here is derived from an EMBL/GenBank/DDBJ whole genome shotgun (WGS) entry which is preliminary data.</text>
</comment>
<dbReference type="CDD" id="cd14858">
    <property type="entry name" value="TrmE_N"/>
    <property type="match status" value="1"/>
</dbReference>
<organism evidence="9 10">
    <name type="scientific">bacterium (Candidatus Ratteibacteria) CG23_combo_of_CG06-09_8_20_14_all_48_7</name>
    <dbReference type="NCBI Taxonomy" id="2014292"/>
    <lineage>
        <taxon>Bacteria</taxon>
        <taxon>Candidatus Ratteibacteria</taxon>
    </lineage>
</organism>
<dbReference type="EMBL" id="PCRF01000241">
    <property type="protein sequence ID" value="PIP15824.1"/>
    <property type="molecule type" value="Genomic_DNA"/>
</dbReference>
<keyword evidence="5" id="KW-0460">Magnesium</keyword>
<keyword evidence="1" id="KW-0819">tRNA processing</keyword>
<evidence type="ECO:0000256" key="1">
    <source>
        <dbReference type="ARBA" id="ARBA00022694"/>
    </source>
</evidence>
<evidence type="ECO:0000313" key="9">
    <source>
        <dbReference type="EMBL" id="PIP15824.1"/>
    </source>
</evidence>
<keyword evidence="7" id="KW-0342">GTP-binding</keyword>
<dbReference type="Gene3D" id="1.20.120.430">
    <property type="entry name" value="tRNA modification GTPase MnmE domain 2"/>
    <property type="match status" value="1"/>
</dbReference>
<dbReference type="Pfam" id="PF10396">
    <property type="entry name" value="TrmE_N"/>
    <property type="match status" value="1"/>
</dbReference>
<keyword evidence="3" id="KW-0547">Nucleotide-binding</keyword>
<keyword evidence="4" id="KW-0378">Hydrolase</keyword>
<feature type="non-terminal residue" evidence="9">
    <location>
        <position position="157"/>
    </location>
</feature>
<dbReference type="PANTHER" id="PTHR42714">
    <property type="entry name" value="TRNA MODIFICATION GTPASE GTPBP3"/>
    <property type="match status" value="1"/>
</dbReference>
<dbReference type="GO" id="GO:0005525">
    <property type="term" value="F:GTP binding"/>
    <property type="evidence" value="ECO:0007669"/>
    <property type="project" value="UniProtKB-KW"/>
</dbReference>
<name>A0A2G9Y9E8_9BACT</name>
<keyword evidence="6" id="KW-0630">Potassium</keyword>
<dbReference type="GO" id="GO:0046872">
    <property type="term" value="F:metal ion binding"/>
    <property type="evidence" value="ECO:0007669"/>
    <property type="project" value="UniProtKB-KW"/>
</dbReference>
<dbReference type="GO" id="GO:0030488">
    <property type="term" value="P:tRNA methylation"/>
    <property type="evidence" value="ECO:0007669"/>
    <property type="project" value="TreeGrafter"/>
</dbReference>
<evidence type="ECO:0000256" key="3">
    <source>
        <dbReference type="ARBA" id="ARBA00022741"/>
    </source>
</evidence>
<dbReference type="GO" id="GO:0016787">
    <property type="term" value="F:hydrolase activity"/>
    <property type="evidence" value="ECO:0007669"/>
    <property type="project" value="UniProtKB-KW"/>
</dbReference>
<dbReference type="Proteomes" id="UP000230392">
    <property type="component" value="Unassembled WGS sequence"/>
</dbReference>
<dbReference type="InterPro" id="IPR027368">
    <property type="entry name" value="MnmE_dom2"/>
</dbReference>
<dbReference type="FunFam" id="3.30.1360.120:FF:000003">
    <property type="entry name" value="tRNA modification GTPase MnmE"/>
    <property type="match status" value="1"/>
</dbReference>
<dbReference type="GO" id="GO:0042802">
    <property type="term" value="F:identical protein binding"/>
    <property type="evidence" value="ECO:0007669"/>
    <property type="project" value="UniProtKB-ARBA"/>
</dbReference>
<dbReference type="Gene3D" id="3.30.1360.120">
    <property type="entry name" value="Probable tRNA modification gtpase trme, domain 1"/>
    <property type="match status" value="1"/>
</dbReference>
<feature type="non-terminal residue" evidence="9">
    <location>
        <position position="1"/>
    </location>
</feature>
<gene>
    <name evidence="9" type="ORF">COX46_04930</name>
</gene>
<evidence type="ECO:0000256" key="5">
    <source>
        <dbReference type="ARBA" id="ARBA00022842"/>
    </source>
</evidence>
<evidence type="ECO:0000259" key="8">
    <source>
        <dbReference type="Pfam" id="PF10396"/>
    </source>
</evidence>
<dbReference type="SUPFAM" id="SSF103025">
    <property type="entry name" value="Folate-binding domain"/>
    <property type="match status" value="1"/>
</dbReference>
<sequence length="157" mass="16774">DKTICAISSPLGFSGIGIVRISGPQTYPILDRLFKDKAGRSVKVGKLPSHTVRYGFIVAQEKVQDEVLLTIMKAPKSYTRQNMAEIGCHGGFIPLKSVLQTLISAGCRLAEPGEFTKRAFLSGRIDLAQAEAVLAVINSKTEQASSAAINQLQGGLS</sequence>
<evidence type="ECO:0000256" key="2">
    <source>
        <dbReference type="ARBA" id="ARBA00022723"/>
    </source>
</evidence>
<dbReference type="InterPro" id="IPR027266">
    <property type="entry name" value="TrmE/GcvT-like"/>
</dbReference>
<proteinExistence type="predicted"/>
<feature type="domain" description="GTP-binding protein TrmE N-terminal" evidence="8">
    <location>
        <begin position="3"/>
        <end position="124"/>
    </location>
</feature>